<evidence type="ECO:0000256" key="2">
    <source>
        <dbReference type="ARBA" id="ARBA00022475"/>
    </source>
</evidence>
<evidence type="ECO:0000256" key="4">
    <source>
        <dbReference type="ARBA" id="ARBA00022989"/>
    </source>
</evidence>
<dbReference type="Pfam" id="PF02687">
    <property type="entry name" value="FtsX"/>
    <property type="match status" value="1"/>
</dbReference>
<evidence type="ECO:0000256" key="5">
    <source>
        <dbReference type="ARBA" id="ARBA00023136"/>
    </source>
</evidence>
<evidence type="ECO:0000256" key="7">
    <source>
        <dbReference type="SAM" id="Phobius"/>
    </source>
</evidence>
<comment type="similarity">
    <text evidence="6">Belongs to the ABC-4 integral membrane protein family.</text>
</comment>
<dbReference type="GO" id="GO:0005886">
    <property type="term" value="C:plasma membrane"/>
    <property type="evidence" value="ECO:0007669"/>
    <property type="project" value="UniProtKB-SubCell"/>
</dbReference>
<name>A0A4R7B9G9_9NEIS</name>
<feature type="transmembrane region" description="Helical" evidence="7">
    <location>
        <begin position="419"/>
        <end position="441"/>
    </location>
</feature>
<proteinExistence type="inferred from homology"/>
<dbReference type="PANTHER" id="PTHR30572:SF4">
    <property type="entry name" value="ABC TRANSPORTER PERMEASE YTRF"/>
    <property type="match status" value="1"/>
</dbReference>
<organism evidence="9 10">
    <name type="scientific">Paludibacterium purpuratum</name>
    <dbReference type="NCBI Taxonomy" id="1144873"/>
    <lineage>
        <taxon>Bacteria</taxon>
        <taxon>Pseudomonadati</taxon>
        <taxon>Pseudomonadota</taxon>
        <taxon>Betaproteobacteria</taxon>
        <taxon>Neisseriales</taxon>
        <taxon>Chromobacteriaceae</taxon>
        <taxon>Paludibacterium</taxon>
    </lineage>
</organism>
<evidence type="ECO:0000259" key="8">
    <source>
        <dbReference type="Pfam" id="PF02687"/>
    </source>
</evidence>
<accession>A0A4R7B9G9</accession>
<dbReference type="RefSeq" id="WP_133679177.1">
    <property type="nucleotide sequence ID" value="NZ_SNZP01000004.1"/>
</dbReference>
<sequence length="462" mass="49694">MSVFKLAWRNLLRNRRRTVSTLLTMIVGVIAMLLFGGYDHAVVYGLQTSFVRDGGHLQVQNKDFFEFGSGNPAAYGVRDYRRVMRVIADDPVLKPMLTVVTPTLYLDGIAGNYAAATSHTVMVFGSEVTGQNQLRQWDDYHFGDAHRRKPSALTGTAPDAAVIGMGVARVLQLCDALQLAHCPKPQPEPRSAAGPVLPADLAALAQNTPAPPSDQRIELLAATASGAPNIARLRIVKAQSQGVKALDDRYVGMHLAQAQRLVYGQGEPMVSAIVLQLHHTRQIAQASARLRQLFAGPLRDQPLAVYSYAELQPQYGQITGMFGSIFGFIALLIACVTLFTIGNTMNMVVLERTGEIGTLRAMGLRRGGIRRLFLCEGVLLGSVGSVLGVLAALLAAGLVNHAGLSWTPPGSVDPSPIAIILWGENGLMLGTILILTLTATLSSWWPARRAAALDIVDALRHA</sequence>
<reference evidence="9 10" key="1">
    <citation type="submission" date="2019-03" db="EMBL/GenBank/DDBJ databases">
        <title>Genomic Encyclopedia of Type Strains, Phase III (KMG-III): the genomes of soil and plant-associated and newly described type strains.</title>
        <authorList>
            <person name="Whitman W."/>
        </authorList>
    </citation>
    <scope>NUCLEOTIDE SEQUENCE [LARGE SCALE GENOMIC DNA]</scope>
    <source>
        <strain evidence="9 10">CECT 8976</strain>
    </source>
</reference>
<dbReference type="EMBL" id="SNZP01000004">
    <property type="protein sequence ID" value="TDR80632.1"/>
    <property type="molecule type" value="Genomic_DNA"/>
</dbReference>
<gene>
    <name evidence="9" type="ORF">DFP86_104131</name>
</gene>
<evidence type="ECO:0000256" key="3">
    <source>
        <dbReference type="ARBA" id="ARBA00022692"/>
    </source>
</evidence>
<feature type="domain" description="ABC3 transporter permease C-terminal" evidence="8">
    <location>
        <begin position="328"/>
        <end position="451"/>
    </location>
</feature>
<keyword evidence="3 7" id="KW-0812">Transmembrane</keyword>
<evidence type="ECO:0000313" key="10">
    <source>
        <dbReference type="Proteomes" id="UP000295611"/>
    </source>
</evidence>
<evidence type="ECO:0000256" key="6">
    <source>
        <dbReference type="ARBA" id="ARBA00038076"/>
    </source>
</evidence>
<evidence type="ECO:0000313" key="9">
    <source>
        <dbReference type="EMBL" id="TDR80632.1"/>
    </source>
</evidence>
<keyword evidence="4 7" id="KW-1133">Transmembrane helix</keyword>
<comment type="subcellular location">
    <subcellularLocation>
        <location evidence="1">Cell membrane</location>
        <topology evidence="1">Multi-pass membrane protein</topology>
    </subcellularLocation>
</comment>
<dbReference type="AlphaFoldDB" id="A0A4R7B9G9"/>
<keyword evidence="5 7" id="KW-0472">Membrane</keyword>
<dbReference type="InterPro" id="IPR050250">
    <property type="entry name" value="Macrolide_Exporter_MacB"/>
</dbReference>
<dbReference type="InterPro" id="IPR003838">
    <property type="entry name" value="ABC3_permease_C"/>
</dbReference>
<comment type="caution">
    <text evidence="9">The sequence shown here is derived from an EMBL/GenBank/DDBJ whole genome shotgun (WGS) entry which is preliminary data.</text>
</comment>
<keyword evidence="2" id="KW-1003">Cell membrane</keyword>
<feature type="transmembrane region" description="Helical" evidence="7">
    <location>
        <begin position="321"/>
        <end position="342"/>
    </location>
</feature>
<dbReference type="GO" id="GO:0022857">
    <property type="term" value="F:transmembrane transporter activity"/>
    <property type="evidence" value="ECO:0007669"/>
    <property type="project" value="TreeGrafter"/>
</dbReference>
<evidence type="ECO:0000256" key="1">
    <source>
        <dbReference type="ARBA" id="ARBA00004651"/>
    </source>
</evidence>
<dbReference type="OrthoDB" id="9770036at2"/>
<protein>
    <submittedName>
        <fullName evidence="9">Putative ABC transport system permease protein</fullName>
    </submittedName>
</protein>
<keyword evidence="10" id="KW-1185">Reference proteome</keyword>
<dbReference type="PANTHER" id="PTHR30572">
    <property type="entry name" value="MEMBRANE COMPONENT OF TRANSPORTER-RELATED"/>
    <property type="match status" value="1"/>
</dbReference>
<feature type="transmembrane region" description="Helical" evidence="7">
    <location>
        <begin position="21"/>
        <end position="38"/>
    </location>
</feature>
<feature type="transmembrane region" description="Helical" evidence="7">
    <location>
        <begin position="372"/>
        <end position="399"/>
    </location>
</feature>
<dbReference type="Proteomes" id="UP000295611">
    <property type="component" value="Unassembled WGS sequence"/>
</dbReference>